<dbReference type="GeneID" id="92087503"/>
<evidence type="ECO:0000256" key="1">
    <source>
        <dbReference type="SAM" id="MobiDB-lite"/>
    </source>
</evidence>
<keyword evidence="3" id="KW-1185">Reference proteome</keyword>
<name>A0ABR1W6X2_9PEZI</name>
<dbReference type="RefSeq" id="XP_066720295.1">
    <property type="nucleotide sequence ID" value="XM_066854440.1"/>
</dbReference>
<protein>
    <submittedName>
        <fullName evidence="2">Uncharacterized protein</fullName>
    </submittedName>
</protein>
<dbReference type="Proteomes" id="UP001480595">
    <property type="component" value="Unassembled WGS sequence"/>
</dbReference>
<accession>A0ABR1W6X2</accession>
<sequence length="127" mass="14238">MSHYDFGRWIAQERHAYWELPFGAIPSPHTPCNCNVAHTAQFFLRESSSRKRTSWMTRLPASGSTASSRAPMSRVGCGCIPPPLLQLRRQPRARAPHLDDAVTAAIEAFQAHHLNHQHPNPPPLLQS</sequence>
<dbReference type="EMBL" id="JAQQWL010000003">
    <property type="protein sequence ID" value="KAK8079224.1"/>
    <property type="molecule type" value="Genomic_DNA"/>
</dbReference>
<reference evidence="2 3" key="1">
    <citation type="submission" date="2023-01" db="EMBL/GenBank/DDBJ databases">
        <title>Analysis of 21 Apiospora genomes using comparative genomics revels a genus with tremendous synthesis potential of carbohydrate active enzymes and secondary metabolites.</title>
        <authorList>
            <person name="Sorensen T."/>
        </authorList>
    </citation>
    <scope>NUCLEOTIDE SEQUENCE [LARGE SCALE GENOMIC DNA]</scope>
    <source>
        <strain evidence="2 3">CBS 135458</strain>
    </source>
</reference>
<feature type="region of interest" description="Disordered" evidence="1">
    <location>
        <begin position="54"/>
        <end position="74"/>
    </location>
</feature>
<gene>
    <name evidence="2" type="ORF">PG994_003031</name>
</gene>
<comment type="caution">
    <text evidence="2">The sequence shown here is derived from an EMBL/GenBank/DDBJ whole genome shotgun (WGS) entry which is preliminary data.</text>
</comment>
<evidence type="ECO:0000313" key="2">
    <source>
        <dbReference type="EMBL" id="KAK8079224.1"/>
    </source>
</evidence>
<proteinExistence type="predicted"/>
<organism evidence="2 3">
    <name type="scientific">Apiospora phragmitis</name>
    <dbReference type="NCBI Taxonomy" id="2905665"/>
    <lineage>
        <taxon>Eukaryota</taxon>
        <taxon>Fungi</taxon>
        <taxon>Dikarya</taxon>
        <taxon>Ascomycota</taxon>
        <taxon>Pezizomycotina</taxon>
        <taxon>Sordariomycetes</taxon>
        <taxon>Xylariomycetidae</taxon>
        <taxon>Amphisphaeriales</taxon>
        <taxon>Apiosporaceae</taxon>
        <taxon>Apiospora</taxon>
    </lineage>
</organism>
<evidence type="ECO:0000313" key="3">
    <source>
        <dbReference type="Proteomes" id="UP001480595"/>
    </source>
</evidence>